<evidence type="ECO:0000256" key="2">
    <source>
        <dbReference type="ARBA" id="ARBA00022448"/>
    </source>
</evidence>
<evidence type="ECO:0000256" key="4">
    <source>
        <dbReference type="ARBA" id="ARBA00022692"/>
    </source>
</evidence>
<dbReference type="CDD" id="cd17346">
    <property type="entry name" value="MFS_DtpA_like"/>
    <property type="match status" value="1"/>
</dbReference>
<dbReference type="PANTHER" id="PTHR23517">
    <property type="entry name" value="RESISTANCE PROTEIN MDTM, PUTATIVE-RELATED-RELATED"/>
    <property type="match status" value="1"/>
</dbReference>
<keyword evidence="4 8" id="KW-0812">Transmembrane</keyword>
<feature type="transmembrane region" description="Helical" evidence="8">
    <location>
        <begin position="218"/>
        <end position="243"/>
    </location>
</feature>
<feature type="transmembrane region" description="Helical" evidence="8">
    <location>
        <begin position="249"/>
        <end position="267"/>
    </location>
</feature>
<feature type="domain" description="Major facilitator superfamily (MFS) profile" evidence="9">
    <location>
        <begin position="20"/>
        <end position="489"/>
    </location>
</feature>
<keyword evidence="6 8" id="KW-1133">Transmembrane helix</keyword>
<keyword evidence="3" id="KW-1003">Cell membrane</keyword>
<evidence type="ECO:0000256" key="1">
    <source>
        <dbReference type="ARBA" id="ARBA00004651"/>
    </source>
</evidence>
<sequence length="492" mass="54382">MNLPSILIKSKMEPLKHPRGLKFLFFAEMWERFSFYGLSAILILYMTQRLNFTDANAALVFGSYVTFLYITTAIGGILADRIIGYRRCVLIGGVSIMTGHIIMALSGSSNTALFLGLGCISAGTGFFKSNVSTMVGRLYDDRESLRNSGFAYFYTGINFGSVLATFIVGFVGEKIGWHYGFSLAAFGMALGLICFELGKKYFPKSCDEPNYEVMQRKLFLGLNVWQVIILFVIFSACIFAYLIAHPTQSMIIISLSGIVLLIYLISLWKSLGSSQKTNIAILLILSIFMLFYWSLSNQTSISIPLFIKHNIELNILGFNMPVTTVMATQLTLLVIITPFFGVLWQKLSQKNKEPSDELKFVFSLVFLALCFLFLSIAGSIAAQTGHANVIWLLLCYLMLVFGELCISPVGLALVTRLAPEHLKSTMMGVWWTISAYAGFFGGVISSHIAVGKNTPASSFASGYFKLFIAATIMAVILLALTPILKKLTKTKV</sequence>
<feature type="transmembrane region" description="Helical" evidence="8">
    <location>
        <begin position="462"/>
        <end position="484"/>
    </location>
</feature>
<evidence type="ECO:0000313" key="11">
    <source>
        <dbReference type="Proteomes" id="UP001628164"/>
    </source>
</evidence>
<feature type="transmembrane region" description="Helical" evidence="8">
    <location>
        <begin position="57"/>
        <end position="79"/>
    </location>
</feature>
<dbReference type="EMBL" id="BTHG01000006">
    <property type="protein sequence ID" value="GMN90117.1"/>
    <property type="molecule type" value="Genomic_DNA"/>
</dbReference>
<dbReference type="Proteomes" id="UP001628164">
    <property type="component" value="Unassembled WGS sequence"/>
</dbReference>
<dbReference type="Pfam" id="PF00854">
    <property type="entry name" value="PTR2"/>
    <property type="match status" value="1"/>
</dbReference>
<feature type="transmembrane region" description="Helical" evidence="8">
    <location>
        <begin position="151"/>
        <end position="171"/>
    </location>
</feature>
<name>A0ABQ6PGW3_9GAMM</name>
<dbReference type="SUPFAM" id="SSF103473">
    <property type="entry name" value="MFS general substrate transporter"/>
    <property type="match status" value="1"/>
</dbReference>
<protein>
    <submittedName>
        <fullName evidence="10">Peptide MFS transporter</fullName>
    </submittedName>
</protein>
<feature type="transmembrane region" description="Helical" evidence="8">
    <location>
        <begin position="112"/>
        <end position="131"/>
    </location>
</feature>
<feature type="transmembrane region" description="Helical" evidence="8">
    <location>
        <begin position="360"/>
        <end position="383"/>
    </location>
</feature>
<keyword evidence="7 8" id="KW-0472">Membrane</keyword>
<dbReference type="InterPro" id="IPR005279">
    <property type="entry name" value="Dipep/tripep_permease"/>
</dbReference>
<keyword evidence="5" id="KW-0653">Protein transport</keyword>
<dbReference type="InterPro" id="IPR036259">
    <property type="entry name" value="MFS_trans_sf"/>
</dbReference>
<dbReference type="PROSITE" id="PS50850">
    <property type="entry name" value="MFS"/>
    <property type="match status" value="1"/>
</dbReference>
<keyword evidence="11" id="KW-1185">Reference proteome</keyword>
<dbReference type="InterPro" id="IPR050171">
    <property type="entry name" value="MFS_Transporters"/>
</dbReference>
<feature type="transmembrane region" description="Helical" evidence="8">
    <location>
        <begin position="88"/>
        <end position="106"/>
    </location>
</feature>
<feature type="transmembrane region" description="Helical" evidence="8">
    <location>
        <begin position="315"/>
        <end position="340"/>
    </location>
</feature>
<proteinExistence type="predicted"/>
<evidence type="ECO:0000313" key="10">
    <source>
        <dbReference type="EMBL" id="GMN90117.1"/>
    </source>
</evidence>
<dbReference type="Gene3D" id="1.20.1250.20">
    <property type="entry name" value="MFS general substrate transporter like domains"/>
    <property type="match status" value="1"/>
</dbReference>
<evidence type="ECO:0000256" key="6">
    <source>
        <dbReference type="ARBA" id="ARBA00022989"/>
    </source>
</evidence>
<evidence type="ECO:0000256" key="5">
    <source>
        <dbReference type="ARBA" id="ARBA00022856"/>
    </source>
</evidence>
<dbReference type="PANTHER" id="PTHR23517:SF15">
    <property type="entry name" value="PROTON-DEPENDENT OLIGOPEPTIDE FAMILY TRANSPORT PROTEIN"/>
    <property type="match status" value="1"/>
</dbReference>
<organism evidence="10 11">
    <name type="scientific">Francisella sciaenopsi</name>
    <dbReference type="NCBI Taxonomy" id="3055034"/>
    <lineage>
        <taxon>Bacteria</taxon>
        <taxon>Pseudomonadati</taxon>
        <taxon>Pseudomonadota</taxon>
        <taxon>Gammaproteobacteria</taxon>
        <taxon>Thiotrichales</taxon>
        <taxon>Francisellaceae</taxon>
        <taxon>Francisella</taxon>
    </lineage>
</organism>
<dbReference type="InterPro" id="IPR020846">
    <property type="entry name" value="MFS_dom"/>
</dbReference>
<reference evidence="10 11" key="1">
    <citation type="journal article" date="2024" name="Dis. Aquat. Organ.">
        <title>Francisella sciaenopsi sp. nov. isolated from diseased red drum Sciaenops ocellatus in Florida, USA.</title>
        <authorList>
            <person name="Kawahara M."/>
            <person name="Cody T.T."/>
            <person name="Yanong R.P.E."/>
            <person name="Henderson E."/>
            <person name="Yazdi Z."/>
            <person name="Soto E."/>
        </authorList>
    </citation>
    <scope>NUCLEOTIDE SEQUENCE [LARGE SCALE GENOMIC DNA]</scope>
    <source>
        <strain evidence="10 11">R22-20-7</strain>
    </source>
</reference>
<dbReference type="NCBIfam" id="TIGR00924">
    <property type="entry name" value="yjdL_sub1_fam"/>
    <property type="match status" value="1"/>
</dbReference>
<feature type="transmembrane region" description="Helical" evidence="8">
    <location>
        <begin position="21"/>
        <end position="45"/>
    </location>
</feature>
<evidence type="ECO:0000259" key="9">
    <source>
        <dbReference type="PROSITE" id="PS50850"/>
    </source>
</evidence>
<feature type="transmembrane region" description="Helical" evidence="8">
    <location>
        <begin position="427"/>
        <end position="450"/>
    </location>
</feature>
<feature type="transmembrane region" description="Helical" evidence="8">
    <location>
        <begin position="389"/>
        <end position="415"/>
    </location>
</feature>
<comment type="subcellular location">
    <subcellularLocation>
        <location evidence="1">Cell membrane</location>
        <topology evidence="1">Multi-pass membrane protein</topology>
    </subcellularLocation>
</comment>
<accession>A0ABQ6PGW3</accession>
<gene>
    <name evidence="10" type="ORF">fsci_16040</name>
</gene>
<feature type="transmembrane region" description="Helical" evidence="8">
    <location>
        <begin position="177"/>
        <end position="197"/>
    </location>
</feature>
<dbReference type="InterPro" id="IPR000109">
    <property type="entry name" value="POT_fam"/>
</dbReference>
<keyword evidence="2" id="KW-0813">Transport</keyword>
<evidence type="ECO:0000256" key="7">
    <source>
        <dbReference type="ARBA" id="ARBA00023136"/>
    </source>
</evidence>
<keyword evidence="5" id="KW-0571">Peptide transport</keyword>
<comment type="caution">
    <text evidence="10">The sequence shown here is derived from an EMBL/GenBank/DDBJ whole genome shotgun (WGS) entry which is preliminary data.</text>
</comment>
<feature type="transmembrane region" description="Helical" evidence="8">
    <location>
        <begin position="279"/>
        <end position="295"/>
    </location>
</feature>
<evidence type="ECO:0000256" key="8">
    <source>
        <dbReference type="SAM" id="Phobius"/>
    </source>
</evidence>
<evidence type="ECO:0000256" key="3">
    <source>
        <dbReference type="ARBA" id="ARBA00022475"/>
    </source>
</evidence>